<evidence type="ECO:0000259" key="1">
    <source>
        <dbReference type="PROSITE" id="PS50848"/>
    </source>
</evidence>
<dbReference type="Pfam" id="PF01852">
    <property type="entry name" value="START"/>
    <property type="match status" value="1"/>
</dbReference>
<dbReference type="InterPro" id="IPR051213">
    <property type="entry name" value="START_lipid_transfer"/>
</dbReference>
<dbReference type="GO" id="GO:0005737">
    <property type="term" value="C:cytoplasm"/>
    <property type="evidence" value="ECO:0007669"/>
    <property type="project" value="UniProtKB-ARBA"/>
</dbReference>
<dbReference type="PROSITE" id="PS50848">
    <property type="entry name" value="START"/>
    <property type="match status" value="1"/>
</dbReference>
<dbReference type="SUPFAM" id="SSF55961">
    <property type="entry name" value="Bet v1-like"/>
    <property type="match status" value="1"/>
</dbReference>
<dbReference type="OrthoDB" id="196858at2759"/>
<feature type="domain" description="START" evidence="1">
    <location>
        <begin position="127"/>
        <end position="310"/>
    </location>
</feature>
<sequence>MRNQNRRQEDELDGGDDLFLDALDSPTHSRDVLSNSSLSLKLDARLQSATDYSGLPTAPSVQLKQKEIESSASAITLSDSVHQIVGGRSFLTVPVDQLLTNVGLLSSHKDHIFSRALDKAVFKVLHMEHLIYLGDKAVPSWNLEWERNGISMYTLPVEGSSLPIVRGRGVVTGFTIPEVFSVIKSHNCRKIWDTRFEGGIPLAMLNPDDTFVHTIQKGSFPVAARDFIISSTTRRPSRSDLIHASASVNVETGDVPGVVVPKNGQDGRVRAQLDFSGWILRQLDSSSKKIETIYIAQVDPKGTIPSSLVKLVQNGTPLLISSIQSYLETNGPAPFILQVSNEPVFNPTSALTFTSESWNPMSQVYDFSAEAVFSLVNGSNQDSAGADKQICVPLAIPKSSFYASGCNLKGGLVSATKTELLNGIVGDATMAVVLIWVQAKNGDATSVQEGMKFGLKLRLAKGGKQGTVFLNGEKIKVVGI</sequence>
<dbReference type="PANTHER" id="PTHR19308:SF14">
    <property type="entry name" value="START DOMAIN-CONTAINING PROTEIN"/>
    <property type="match status" value="1"/>
</dbReference>
<reference evidence="2 3" key="1">
    <citation type="submission" date="2016-07" db="EMBL/GenBank/DDBJ databases">
        <title>Pervasive Adenine N6-methylation of Active Genes in Fungi.</title>
        <authorList>
            <consortium name="DOE Joint Genome Institute"/>
            <person name="Mondo S.J."/>
            <person name="Dannebaum R.O."/>
            <person name="Kuo R.C."/>
            <person name="Labutti K."/>
            <person name="Haridas S."/>
            <person name="Kuo A."/>
            <person name="Salamov A."/>
            <person name="Ahrendt S.R."/>
            <person name="Lipzen A."/>
            <person name="Sullivan W."/>
            <person name="Andreopoulos W.B."/>
            <person name="Clum A."/>
            <person name="Lindquist E."/>
            <person name="Daum C."/>
            <person name="Ramamoorthy G.K."/>
            <person name="Gryganskyi A."/>
            <person name="Culley D."/>
            <person name="Magnuson J.K."/>
            <person name="James T.Y."/>
            <person name="O'Malley M.A."/>
            <person name="Stajich J.E."/>
            <person name="Spatafora J.W."/>
            <person name="Visel A."/>
            <person name="Grigoriev I.V."/>
        </authorList>
    </citation>
    <scope>NUCLEOTIDE SEQUENCE [LARGE SCALE GENOMIC DNA]</scope>
    <source>
        <strain evidence="2 3">JEL800</strain>
    </source>
</reference>
<dbReference type="GO" id="GO:0008289">
    <property type="term" value="F:lipid binding"/>
    <property type="evidence" value="ECO:0007669"/>
    <property type="project" value="InterPro"/>
</dbReference>
<dbReference type="Proteomes" id="UP000193642">
    <property type="component" value="Unassembled WGS sequence"/>
</dbReference>
<name>A0A1Y2AMF3_9FUNG</name>
<dbReference type="AlphaFoldDB" id="A0A1Y2AMF3"/>
<keyword evidence="3" id="KW-1185">Reference proteome</keyword>
<dbReference type="InterPro" id="IPR023393">
    <property type="entry name" value="START-like_dom_sf"/>
</dbReference>
<dbReference type="Gene3D" id="3.30.530.20">
    <property type="match status" value="1"/>
</dbReference>
<evidence type="ECO:0000313" key="2">
    <source>
        <dbReference type="EMBL" id="ORY23759.1"/>
    </source>
</evidence>
<gene>
    <name evidence="2" type="ORF">BCR33DRAFT_120292</name>
</gene>
<protein>
    <submittedName>
        <fullName evidence="2">Bet v1-like protein</fullName>
    </submittedName>
</protein>
<proteinExistence type="predicted"/>
<dbReference type="PANTHER" id="PTHR19308">
    <property type="entry name" value="PHOSPHATIDYLCHOLINE TRANSFER PROTEIN"/>
    <property type="match status" value="1"/>
</dbReference>
<evidence type="ECO:0000313" key="3">
    <source>
        <dbReference type="Proteomes" id="UP000193642"/>
    </source>
</evidence>
<dbReference type="EMBL" id="MCGO01000155">
    <property type="protein sequence ID" value="ORY23759.1"/>
    <property type="molecule type" value="Genomic_DNA"/>
</dbReference>
<comment type="caution">
    <text evidence="2">The sequence shown here is derived from an EMBL/GenBank/DDBJ whole genome shotgun (WGS) entry which is preliminary data.</text>
</comment>
<organism evidence="2 3">
    <name type="scientific">Rhizoclosmatium globosum</name>
    <dbReference type="NCBI Taxonomy" id="329046"/>
    <lineage>
        <taxon>Eukaryota</taxon>
        <taxon>Fungi</taxon>
        <taxon>Fungi incertae sedis</taxon>
        <taxon>Chytridiomycota</taxon>
        <taxon>Chytridiomycota incertae sedis</taxon>
        <taxon>Chytridiomycetes</taxon>
        <taxon>Chytridiales</taxon>
        <taxon>Chytriomycetaceae</taxon>
        <taxon>Rhizoclosmatium</taxon>
    </lineage>
</organism>
<accession>A0A1Y2AMF3</accession>
<dbReference type="InterPro" id="IPR002913">
    <property type="entry name" value="START_lipid-bd_dom"/>
</dbReference>
<dbReference type="CDD" id="cd00177">
    <property type="entry name" value="START"/>
    <property type="match status" value="1"/>
</dbReference>